<feature type="transmembrane region" description="Helical" evidence="1">
    <location>
        <begin position="12"/>
        <end position="33"/>
    </location>
</feature>
<evidence type="ECO:0000256" key="1">
    <source>
        <dbReference type="SAM" id="Phobius"/>
    </source>
</evidence>
<keyword evidence="1" id="KW-0472">Membrane</keyword>
<feature type="transmembrane region" description="Helical" evidence="1">
    <location>
        <begin position="39"/>
        <end position="59"/>
    </location>
</feature>
<evidence type="ECO:0000313" key="3">
    <source>
        <dbReference type="Proteomes" id="UP000008138"/>
    </source>
</evidence>
<protein>
    <submittedName>
        <fullName evidence="2">Uncharacterized protein</fullName>
    </submittedName>
</protein>
<dbReference type="GeneID" id="10360619"/>
<reference evidence="2 3" key="1">
    <citation type="journal article" date="2011" name="J. Bacteriol.">
        <title>Complete genome sequence of the thermoacidophilic crenarchaeon Thermoproteus uzoniensis 768-20.</title>
        <authorList>
            <person name="Mardanov A.V."/>
            <person name="Gumerov V.M."/>
            <person name="Beletsky A.V."/>
            <person name="Prokofeva M.I."/>
            <person name="Bonch-Osmolovskaya E.A."/>
            <person name="Ravin N.V."/>
            <person name="Skryabin K.G."/>
        </authorList>
    </citation>
    <scope>NUCLEOTIDE SEQUENCE [LARGE SCALE GENOMIC DNA]</scope>
    <source>
        <strain evidence="2 3">768-20</strain>
    </source>
</reference>
<feature type="transmembrane region" description="Helical" evidence="1">
    <location>
        <begin position="141"/>
        <end position="159"/>
    </location>
</feature>
<dbReference type="KEGG" id="tuz:TUZN_1090"/>
<keyword evidence="3" id="KW-1185">Reference proteome</keyword>
<feature type="transmembrane region" description="Helical" evidence="1">
    <location>
        <begin position="80"/>
        <end position="101"/>
    </location>
</feature>
<reference key="2">
    <citation type="submission" date="2011-03" db="EMBL/GenBank/DDBJ databases">
        <title>Complete genome sequence of the thermoacidophilic crenarchaeon Thermoproteus uzoniensis 768-20.</title>
        <authorList>
            <person name="Mardanov A.V."/>
            <person name="Gumerov V.M."/>
            <person name="Beletsky A.V."/>
            <person name="Prokofeva M.I."/>
            <person name="Bonch-Osmolovskaya E.A."/>
            <person name="Ravin N.V."/>
            <person name="Skryabin K.G."/>
        </authorList>
    </citation>
    <scope>NUCLEOTIDE SEQUENCE</scope>
    <source>
        <strain>768-20</strain>
    </source>
</reference>
<keyword evidence="1" id="KW-0812">Transmembrane</keyword>
<feature type="transmembrane region" description="Helical" evidence="1">
    <location>
        <begin position="113"/>
        <end position="134"/>
    </location>
</feature>
<gene>
    <name evidence="2" type="ordered locus">TUZN_1090</name>
</gene>
<dbReference type="STRING" id="999630.TUZN_1090"/>
<dbReference type="AlphaFoldDB" id="F2L088"/>
<sequence length="186" mass="18865">MLIYIERELKLLLRDAGSIAAVVLLAFAVAAAFSGSSYWRGLVANTLIASPVIGYISVIREEEAGTLDGLRLLASRRKVLAAKLTASLVVVALSNAAYTAAHMLIGGGPADPLALAVATYYGAVVSTISAAVALGARARPMLTAVVSSGLYLGFALAYADGPDAPASAAASAVLTAILLSFGDEVL</sequence>
<evidence type="ECO:0000313" key="2">
    <source>
        <dbReference type="EMBL" id="AEA12570.1"/>
    </source>
</evidence>
<dbReference type="RefSeq" id="WP_013679906.1">
    <property type="nucleotide sequence ID" value="NC_015315.1"/>
</dbReference>
<dbReference type="Proteomes" id="UP000008138">
    <property type="component" value="Chromosome"/>
</dbReference>
<accession>F2L088</accession>
<dbReference type="EMBL" id="CP002590">
    <property type="protein sequence ID" value="AEA12570.1"/>
    <property type="molecule type" value="Genomic_DNA"/>
</dbReference>
<keyword evidence="1" id="KW-1133">Transmembrane helix</keyword>
<dbReference type="eggNOG" id="arCOG11278">
    <property type="taxonomic scope" value="Archaea"/>
</dbReference>
<dbReference type="HOGENOM" id="CLU_1451486_0_0_2"/>
<proteinExistence type="predicted"/>
<organism evidence="2 3">
    <name type="scientific">Thermoproteus uzoniensis (strain 768-20)</name>
    <dbReference type="NCBI Taxonomy" id="999630"/>
    <lineage>
        <taxon>Archaea</taxon>
        <taxon>Thermoproteota</taxon>
        <taxon>Thermoprotei</taxon>
        <taxon>Thermoproteales</taxon>
        <taxon>Thermoproteaceae</taxon>
        <taxon>Thermoproteus</taxon>
    </lineage>
</organism>
<name>F2L088_THEU7</name>